<evidence type="ECO:0000256" key="5">
    <source>
        <dbReference type="ARBA" id="ARBA00023204"/>
    </source>
</evidence>
<dbReference type="HAMAP" id="MF_00201">
    <property type="entry name" value="RecO"/>
    <property type="match status" value="1"/>
</dbReference>
<keyword evidence="4 7" id="KW-0233">DNA recombination</keyword>
<keyword evidence="5 7" id="KW-0234">DNA repair</keyword>
<evidence type="ECO:0000256" key="4">
    <source>
        <dbReference type="ARBA" id="ARBA00023172"/>
    </source>
</evidence>
<dbReference type="NCBIfam" id="TIGR00613">
    <property type="entry name" value="reco"/>
    <property type="match status" value="1"/>
</dbReference>
<evidence type="ECO:0000313" key="9">
    <source>
        <dbReference type="EMBL" id="KAB0266054.1"/>
    </source>
</evidence>
<dbReference type="Gene3D" id="1.20.1440.120">
    <property type="entry name" value="Recombination protein O, C-terminal domain"/>
    <property type="match status" value="1"/>
</dbReference>
<dbReference type="InterPro" id="IPR037278">
    <property type="entry name" value="ARFGAP/RecO"/>
</dbReference>
<accession>A0A5N3P8J0</accession>
<dbReference type="OrthoDB" id="9804792at2"/>
<organism evidence="9 10">
    <name type="scientific">Microvirga brassicacearum</name>
    <dbReference type="NCBI Taxonomy" id="2580413"/>
    <lineage>
        <taxon>Bacteria</taxon>
        <taxon>Pseudomonadati</taxon>
        <taxon>Pseudomonadota</taxon>
        <taxon>Alphaproteobacteria</taxon>
        <taxon>Hyphomicrobiales</taxon>
        <taxon>Methylobacteriaceae</taxon>
        <taxon>Microvirga</taxon>
    </lineage>
</organism>
<evidence type="ECO:0000256" key="6">
    <source>
        <dbReference type="ARBA" id="ARBA00033409"/>
    </source>
</evidence>
<dbReference type="InterPro" id="IPR012340">
    <property type="entry name" value="NA-bd_OB-fold"/>
</dbReference>
<evidence type="ECO:0000256" key="3">
    <source>
        <dbReference type="ARBA" id="ARBA00022763"/>
    </source>
</evidence>
<dbReference type="PANTHER" id="PTHR33991:SF1">
    <property type="entry name" value="DNA REPAIR PROTEIN RECO"/>
    <property type="match status" value="1"/>
</dbReference>
<proteinExistence type="inferred from homology"/>
<feature type="domain" description="DNA replication/recombination mediator RecO N-terminal" evidence="8">
    <location>
        <begin position="1"/>
        <end position="70"/>
    </location>
</feature>
<dbReference type="InterPro" id="IPR003717">
    <property type="entry name" value="RecO"/>
</dbReference>
<dbReference type="SUPFAM" id="SSF50249">
    <property type="entry name" value="Nucleic acid-binding proteins"/>
    <property type="match status" value="1"/>
</dbReference>
<keyword evidence="3 7" id="KW-0227">DNA damage</keyword>
<dbReference type="PANTHER" id="PTHR33991">
    <property type="entry name" value="DNA REPAIR PROTEIN RECO"/>
    <property type="match status" value="1"/>
</dbReference>
<dbReference type="Gene3D" id="2.40.50.140">
    <property type="entry name" value="Nucleic acid-binding proteins"/>
    <property type="match status" value="1"/>
</dbReference>
<dbReference type="AlphaFoldDB" id="A0A5N3P8J0"/>
<comment type="function">
    <text evidence="7">Involved in DNA repair and RecF pathway recombination.</text>
</comment>
<gene>
    <name evidence="7 9" type="primary">recO</name>
    <name evidence="9" type="ORF">FEZ63_14930</name>
</gene>
<sequence length="247" mass="27397">MQWSDEGVVLGVRKYGESSVILELMTREHGRHLGLVQGGRSRARQPVLQPGNLVQATWRARLDEHLGTYQIEGLKLRASEFMASPLALYGLATLSHLLRYLPERDPHAALYETLTTLVDNLTDPDLAPPLFVLFELSILAEFGFGLDLSSCAATGTQENLAYVSPKSGRAVSALAGEPYKDRLFRLPSFLIGQSRANRPRADEIRDAFALTDFFLHQHVFEPRGQSAPAERARFIALATPDDDGARR</sequence>
<reference evidence="9 10" key="1">
    <citation type="journal article" date="2019" name="Microorganisms">
        <title>Genome Insights into the Novel Species Microvirga brassicacearum, a Rapeseed Endophyte with Biotechnological Potential.</title>
        <authorList>
            <person name="Jimenez-Gomez A."/>
            <person name="Saati-Santamaria Z."/>
            <person name="Igual J.M."/>
            <person name="Rivas R."/>
            <person name="Mateos P.F."/>
            <person name="Garcia-Fraile P."/>
        </authorList>
    </citation>
    <scope>NUCLEOTIDE SEQUENCE [LARGE SCALE GENOMIC DNA]</scope>
    <source>
        <strain evidence="9 10">CDVBN77</strain>
    </source>
</reference>
<evidence type="ECO:0000256" key="2">
    <source>
        <dbReference type="ARBA" id="ARBA00021310"/>
    </source>
</evidence>
<dbReference type="InterPro" id="IPR042242">
    <property type="entry name" value="RecO_C"/>
</dbReference>
<dbReference type="SUPFAM" id="SSF57863">
    <property type="entry name" value="ArfGap/RecO-like zinc finger"/>
    <property type="match status" value="1"/>
</dbReference>
<evidence type="ECO:0000256" key="1">
    <source>
        <dbReference type="ARBA" id="ARBA00007452"/>
    </source>
</evidence>
<dbReference type="InterPro" id="IPR022572">
    <property type="entry name" value="DNA_rep/recomb_RecO_N"/>
</dbReference>
<evidence type="ECO:0000259" key="8">
    <source>
        <dbReference type="Pfam" id="PF11967"/>
    </source>
</evidence>
<dbReference type="GO" id="GO:0006310">
    <property type="term" value="P:DNA recombination"/>
    <property type="evidence" value="ECO:0007669"/>
    <property type="project" value="UniProtKB-UniRule"/>
</dbReference>
<evidence type="ECO:0000313" key="10">
    <source>
        <dbReference type="Proteomes" id="UP000325684"/>
    </source>
</evidence>
<comment type="similarity">
    <text evidence="1 7">Belongs to the RecO family.</text>
</comment>
<dbReference type="Pfam" id="PF11967">
    <property type="entry name" value="RecO_N"/>
    <property type="match status" value="1"/>
</dbReference>
<dbReference type="Proteomes" id="UP000325684">
    <property type="component" value="Unassembled WGS sequence"/>
</dbReference>
<comment type="caution">
    <text evidence="9">The sequence shown here is derived from an EMBL/GenBank/DDBJ whole genome shotgun (WGS) entry which is preliminary data.</text>
</comment>
<dbReference type="Pfam" id="PF02565">
    <property type="entry name" value="RecO_C"/>
    <property type="match status" value="1"/>
</dbReference>
<dbReference type="RefSeq" id="WP_150945842.1">
    <property type="nucleotide sequence ID" value="NZ_VCMV01000024.1"/>
</dbReference>
<dbReference type="GO" id="GO:0006302">
    <property type="term" value="P:double-strand break repair"/>
    <property type="evidence" value="ECO:0007669"/>
    <property type="project" value="TreeGrafter"/>
</dbReference>
<keyword evidence="10" id="KW-1185">Reference proteome</keyword>
<protein>
    <recommendedName>
        <fullName evidence="2 7">DNA repair protein RecO</fullName>
    </recommendedName>
    <alternativeName>
        <fullName evidence="6 7">Recombination protein O</fullName>
    </alternativeName>
</protein>
<dbReference type="GO" id="GO:0043590">
    <property type="term" value="C:bacterial nucleoid"/>
    <property type="evidence" value="ECO:0007669"/>
    <property type="project" value="TreeGrafter"/>
</dbReference>
<evidence type="ECO:0000256" key="7">
    <source>
        <dbReference type="HAMAP-Rule" id="MF_00201"/>
    </source>
</evidence>
<dbReference type="EMBL" id="VCMV01000024">
    <property type="protein sequence ID" value="KAB0266054.1"/>
    <property type="molecule type" value="Genomic_DNA"/>
</dbReference>
<name>A0A5N3P8J0_9HYPH</name>